<dbReference type="InterPro" id="IPR029058">
    <property type="entry name" value="AB_hydrolase_fold"/>
</dbReference>
<dbReference type="InterPro" id="IPR050471">
    <property type="entry name" value="AB_hydrolase"/>
</dbReference>
<comment type="caution">
    <text evidence="2">The sequence shown here is derived from an EMBL/GenBank/DDBJ whole genome shotgun (WGS) entry which is preliminary data.</text>
</comment>
<dbReference type="EMBL" id="VDUZ01000073">
    <property type="protein sequence ID" value="TXL69751.1"/>
    <property type="molecule type" value="Genomic_DNA"/>
</dbReference>
<accession>A0A5C8P8M5</accession>
<feature type="domain" description="AB hydrolase-1" evidence="1">
    <location>
        <begin position="46"/>
        <end position="192"/>
    </location>
</feature>
<dbReference type="InterPro" id="IPR000073">
    <property type="entry name" value="AB_hydrolase_1"/>
</dbReference>
<dbReference type="Gene3D" id="3.40.50.1820">
    <property type="entry name" value="alpha/beta hydrolase"/>
    <property type="match status" value="1"/>
</dbReference>
<evidence type="ECO:0000313" key="2">
    <source>
        <dbReference type="EMBL" id="TXL69751.1"/>
    </source>
</evidence>
<gene>
    <name evidence="2" type="ORF">FHP25_37745</name>
</gene>
<dbReference type="PANTHER" id="PTHR43433">
    <property type="entry name" value="HYDROLASE, ALPHA/BETA FOLD FAMILY PROTEIN"/>
    <property type="match status" value="1"/>
</dbReference>
<dbReference type="Pfam" id="PF00561">
    <property type="entry name" value="Abhydrolase_1"/>
    <property type="match status" value="1"/>
</dbReference>
<evidence type="ECO:0000313" key="3">
    <source>
        <dbReference type="Proteomes" id="UP000321638"/>
    </source>
</evidence>
<dbReference type="PANTHER" id="PTHR43433:SF10">
    <property type="entry name" value="AB HYDROLASE-1 DOMAIN-CONTAINING PROTEIN"/>
    <property type="match status" value="1"/>
</dbReference>
<organism evidence="2 3">
    <name type="scientific">Vineibacter terrae</name>
    <dbReference type="NCBI Taxonomy" id="2586908"/>
    <lineage>
        <taxon>Bacteria</taxon>
        <taxon>Pseudomonadati</taxon>
        <taxon>Pseudomonadota</taxon>
        <taxon>Alphaproteobacteria</taxon>
        <taxon>Hyphomicrobiales</taxon>
        <taxon>Vineibacter</taxon>
    </lineage>
</organism>
<dbReference type="GO" id="GO:0016787">
    <property type="term" value="F:hydrolase activity"/>
    <property type="evidence" value="ECO:0007669"/>
    <property type="project" value="UniProtKB-KW"/>
</dbReference>
<name>A0A5C8P8M5_9HYPH</name>
<keyword evidence="2" id="KW-0378">Hydrolase</keyword>
<dbReference type="RefSeq" id="WP_147852184.1">
    <property type="nucleotide sequence ID" value="NZ_VDUZ01000073.1"/>
</dbReference>
<dbReference type="SUPFAM" id="SSF53474">
    <property type="entry name" value="alpha/beta-Hydrolases"/>
    <property type="match status" value="1"/>
</dbReference>
<dbReference type="Proteomes" id="UP000321638">
    <property type="component" value="Unassembled WGS sequence"/>
</dbReference>
<protein>
    <submittedName>
        <fullName evidence="2">Alpha/beta hydrolase</fullName>
    </submittedName>
</protein>
<proteinExistence type="predicted"/>
<keyword evidence="3" id="KW-1185">Reference proteome</keyword>
<dbReference type="OrthoDB" id="495620at2"/>
<sequence>MPTLKLPDAEIYYEVHGSGFPLLLFAPGGLRSQLAYWRASPADSNAPAPWMNPMADLSDRFTVVGMDQRNAGQSRGAVAADHGWHTYGADHLALMDHLGYRQFHVMGGCIGGSFCLKLCAMAPDRVAAAVLQNPIGLHENRATWAAAVDGFSKTMRERDPTLGEDVIQSFGRNMFGGDFVFSVSRDFVRGCRTPLYLQPGTDTPHPAETSAEIARLAPDLEVQQDWRGPTHLAESIRRVRDFLTRHTPT</sequence>
<dbReference type="AlphaFoldDB" id="A0A5C8P8M5"/>
<evidence type="ECO:0000259" key="1">
    <source>
        <dbReference type="Pfam" id="PF00561"/>
    </source>
</evidence>
<reference evidence="2 3" key="1">
    <citation type="submission" date="2019-06" db="EMBL/GenBank/DDBJ databases">
        <title>New taxonomy in bacterial strain CC-CFT640, isolated from vineyard.</title>
        <authorList>
            <person name="Lin S.-Y."/>
            <person name="Tsai C.-F."/>
            <person name="Young C.-C."/>
        </authorList>
    </citation>
    <scope>NUCLEOTIDE SEQUENCE [LARGE SCALE GENOMIC DNA]</scope>
    <source>
        <strain evidence="2 3">CC-CFT640</strain>
    </source>
</reference>